<organism evidence="2 3">
    <name type="scientific">Hippea maritima (strain ATCC 700847 / DSM 10411 / MH2)</name>
    <dbReference type="NCBI Taxonomy" id="760142"/>
    <lineage>
        <taxon>Bacteria</taxon>
        <taxon>Pseudomonadati</taxon>
        <taxon>Campylobacterota</taxon>
        <taxon>Desulfurellia</taxon>
        <taxon>Desulfurellales</taxon>
        <taxon>Hippeaceae</taxon>
        <taxon>Hippea</taxon>
    </lineage>
</organism>
<dbReference type="eggNOG" id="COG0526">
    <property type="taxonomic scope" value="Bacteria"/>
</dbReference>
<dbReference type="SUPFAM" id="SSF52833">
    <property type="entry name" value="Thioredoxin-like"/>
    <property type="match status" value="1"/>
</dbReference>
<dbReference type="AlphaFoldDB" id="F2LVY6"/>
<dbReference type="OrthoDB" id="9782432at2"/>
<dbReference type="HOGENOM" id="CLU_1052798_0_0_7"/>
<name>F2LVY6_HIPMA</name>
<sequence length="264" mass="29910">MASMKNLFKGIVAAGLLTTIIEISLRIFTNSSICHSQGCALVAKHVRYGEISILIIGCIFFFVLLVSSSIEEKNPKISNIIDLMLNAALAAEGFLVGYQLFRIHKICYFCFGIFITIVILSLLRLTQKKPQIWAGFASFLIVLGLTWMILPSQQIETIPLRNKALLYSNSCPHCEKIIKEIQQKNMKVKFLPIEKYAIILKSLGIDKIPVLIVKKKTKLEMIIGDKEIENYLKLNTKKEKNNYQTPFNYTLPSENACTIDKECK</sequence>
<keyword evidence="1" id="KW-0472">Membrane</keyword>
<proteinExistence type="predicted"/>
<feature type="transmembrane region" description="Helical" evidence="1">
    <location>
        <begin position="80"/>
        <end position="100"/>
    </location>
</feature>
<reference evidence="3" key="2">
    <citation type="submission" date="2011-03" db="EMBL/GenBank/DDBJ databases">
        <title>The complete genome of Hippea maritima DSM 10411.</title>
        <authorList>
            <consortium name="US DOE Joint Genome Institute (JGI-PGF)"/>
            <person name="Lucas S."/>
            <person name="Copeland A."/>
            <person name="Lapidus A."/>
            <person name="Bruce D."/>
            <person name="Goodwin L."/>
            <person name="Pitluck S."/>
            <person name="Peters L."/>
            <person name="Kyrpides N."/>
            <person name="Mavromatis K."/>
            <person name="Pagani I."/>
            <person name="Ivanova N."/>
            <person name="Mikhailova N."/>
            <person name="Lu M."/>
            <person name="Detter J.C."/>
            <person name="Tapia R."/>
            <person name="Han C."/>
            <person name="Land M."/>
            <person name="Hauser L."/>
            <person name="Markowitz V."/>
            <person name="Cheng J.-F."/>
            <person name="Hugenholtz P."/>
            <person name="Woyke T."/>
            <person name="Wu D."/>
            <person name="Spring S."/>
            <person name="Schroeder M."/>
            <person name="Brambilla E."/>
            <person name="Klenk H.-P."/>
            <person name="Eisen J.A."/>
        </authorList>
    </citation>
    <scope>NUCLEOTIDE SEQUENCE [LARGE SCALE GENOMIC DNA]</scope>
    <source>
        <strain evidence="3">ATCC 700847 / DSM 10411 / MH2</strain>
    </source>
</reference>
<dbReference type="STRING" id="760142.Hipma_0951"/>
<reference evidence="2 3" key="1">
    <citation type="journal article" date="2011" name="Stand. Genomic Sci.">
        <title>Complete genome sequence of the thermophilic sulfur-reducer Hippea maritima type strain (MH(2)).</title>
        <authorList>
            <person name="Huntemann M."/>
            <person name="Lu M."/>
            <person name="Nolan M."/>
            <person name="Lapidus A."/>
            <person name="Lucas S."/>
            <person name="Hammon N."/>
            <person name="Deshpande S."/>
            <person name="Cheng J.F."/>
            <person name="Tapia R."/>
            <person name="Han C."/>
            <person name="Goodwin L."/>
            <person name="Pitluck S."/>
            <person name="Liolios K."/>
            <person name="Pagani I."/>
            <person name="Ivanova N."/>
            <person name="Ovchinikova G."/>
            <person name="Pati A."/>
            <person name="Chen A."/>
            <person name="Palaniappan K."/>
            <person name="Land M."/>
            <person name="Hauser L."/>
            <person name="Jeffries C.D."/>
            <person name="Detter J.C."/>
            <person name="Brambilla E.M."/>
            <person name="Rohde M."/>
            <person name="Spring S."/>
            <person name="Goker M."/>
            <person name="Woyke T."/>
            <person name="Bristow J."/>
            <person name="Eisen J.A."/>
            <person name="Markowitz V."/>
            <person name="Hugenholtz P."/>
            <person name="Kyrpides N.C."/>
            <person name="Klenk H.P."/>
            <person name="Mavromatis K."/>
        </authorList>
    </citation>
    <scope>NUCLEOTIDE SEQUENCE [LARGE SCALE GENOMIC DNA]</scope>
    <source>
        <strain evidence="3">ATCC 700847 / DSM 10411 / MH2</strain>
    </source>
</reference>
<feature type="transmembrane region" description="Helical" evidence="1">
    <location>
        <begin position="7"/>
        <end position="28"/>
    </location>
</feature>
<dbReference type="Gene3D" id="1.20.1440.130">
    <property type="entry name" value="VKOR domain"/>
    <property type="match status" value="1"/>
</dbReference>
<feature type="transmembrane region" description="Helical" evidence="1">
    <location>
        <begin position="48"/>
        <end position="68"/>
    </location>
</feature>
<feature type="transmembrane region" description="Helical" evidence="1">
    <location>
        <begin position="132"/>
        <end position="150"/>
    </location>
</feature>
<gene>
    <name evidence="2" type="ordered locus">Hipma_0951</name>
</gene>
<accession>F2LVY6</accession>
<evidence type="ECO:0000313" key="2">
    <source>
        <dbReference type="EMBL" id="AEA33920.1"/>
    </source>
</evidence>
<dbReference type="Proteomes" id="UP000008139">
    <property type="component" value="Chromosome"/>
</dbReference>
<keyword evidence="3" id="KW-1185">Reference proteome</keyword>
<feature type="transmembrane region" description="Helical" evidence="1">
    <location>
        <begin position="106"/>
        <end position="125"/>
    </location>
</feature>
<dbReference type="InParanoid" id="F2LVY6"/>
<keyword evidence="1" id="KW-0812">Transmembrane</keyword>
<protein>
    <submittedName>
        <fullName evidence="2">Uncharacterized protein</fullName>
    </submittedName>
</protein>
<dbReference type="EMBL" id="CP002606">
    <property type="protein sequence ID" value="AEA33920.1"/>
    <property type="molecule type" value="Genomic_DNA"/>
</dbReference>
<evidence type="ECO:0000256" key="1">
    <source>
        <dbReference type="SAM" id="Phobius"/>
    </source>
</evidence>
<dbReference type="InterPro" id="IPR038354">
    <property type="entry name" value="VKOR_sf"/>
</dbReference>
<keyword evidence="1" id="KW-1133">Transmembrane helix</keyword>
<dbReference type="CDD" id="cd12921">
    <property type="entry name" value="VKOR_4"/>
    <property type="match status" value="1"/>
</dbReference>
<evidence type="ECO:0000313" key="3">
    <source>
        <dbReference type="Proteomes" id="UP000008139"/>
    </source>
</evidence>
<dbReference type="InterPro" id="IPR036249">
    <property type="entry name" value="Thioredoxin-like_sf"/>
</dbReference>
<dbReference type="KEGG" id="hmr:Hipma_0951"/>